<name>A0A7I0HQZ5_9LEPT</name>
<reference evidence="2" key="1">
    <citation type="submission" date="2018-10" db="EMBL/GenBank/DDBJ databases">
        <authorList>
            <person name="Vincent A.T."/>
            <person name="Schiettekatte O."/>
            <person name="Bourhy P."/>
            <person name="Veyrier F.J."/>
            <person name="Picardeau M."/>
        </authorList>
    </citation>
    <scope>NUCLEOTIDE SEQUENCE</scope>
    <source>
        <strain evidence="2">201800295</strain>
    </source>
</reference>
<dbReference type="PANTHER" id="PTHR43283">
    <property type="entry name" value="BETA-LACTAMASE-RELATED"/>
    <property type="match status" value="1"/>
</dbReference>
<protein>
    <submittedName>
        <fullName evidence="3">Class C beta-lactamase-related serine hydrolase</fullName>
    </submittedName>
</protein>
<dbReference type="Proteomes" id="UP000297641">
    <property type="component" value="Unassembled WGS sequence"/>
</dbReference>
<feature type="domain" description="Beta-lactamase-related" evidence="1">
    <location>
        <begin position="104"/>
        <end position="367"/>
    </location>
</feature>
<proteinExistence type="predicted"/>
<dbReference type="Pfam" id="PF00144">
    <property type="entry name" value="Beta-lactamase"/>
    <property type="match status" value="1"/>
</dbReference>
<evidence type="ECO:0000313" key="3">
    <source>
        <dbReference type="EMBL" id="TGL04735.1"/>
    </source>
</evidence>
<keyword evidence="3" id="KW-0378">Hydrolase</keyword>
<dbReference type="EMBL" id="RQFD01000003">
    <property type="protein sequence ID" value="TGK52466.1"/>
    <property type="molecule type" value="Genomic_DNA"/>
</dbReference>
<evidence type="ECO:0000313" key="4">
    <source>
        <dbReference type="Proteomes" id="UP000297617"/>
    </source>
</evidence>
<dbReference type="AlphaFoldDB" id="A0A7I0HQZ5"/>
<dbReference type="RefSeq" id="WP_135753032.1">
    <property type="nucleotide sequence ID" value="NZ_RQFD01000003.1"/>
</dbReference>
<dbReference type="GO" id="GO:0016787">
    <property type="term" value="F:hydrolase activity"/>
    <property type="evidence" value="ECO:0007669"/>
    <property type="project" value="UniProtKB-KW"/>
</dbReference>
<evidence type="ECO:0000313" key="2">
    <source>
        <dbReference type="EMBL" id="TGK52466.1"/>
    </source>
</evidence>
<dbReference type="InterPro" id="IPR001466">
    <property type="entry name" value="Beta-lactam-related"/>
</dbReference>
<dbReference type="SUPFAM" id="SSF56601">
    <property type="entry name" value="beta-lactamase/transpeptidase-like"/>
    <property type="match status" value="1"/>
</dbReference>
<dbReference type="InterPro" id="IPR012338">
    <property type="entry name" value="Beta-lactam/transpept-like"/>
</dbReference>
<organism evidence="3 5">
    <name type="scientific">Leptospira bouyouniensis</name>
    <dbReference type="NCBI Taxonomy" id="2484911"/>
    <lineage>
        <taxon>Bacteria</taxon>
        <taxon>Pseudomonadati</taxon>
        <taxon>Spirochaetota</taxon>
        <taxon>Spirochaetia</taxon>
        <taxon>Leptospirales</taxon>
        <taxon>Leptospiraceae</taxon>
        <taxon>Leptospira</taxon>
    </lineage>
</organism>
<comment type="caution">
    <text evidence="3">The sequence shown here is derived from an EMBL/GenBank/DDBJ whole genome shotgun (WGS) entry which is preliminary data.</text>
</comment>
<dbReference type="Proteomes" id="UP000297617">
    <property type="component" value="Unassembled WGS sequence"/>
</dbReference>
<evidence type="ECO:0000313" key="5">
    <source>
        <dbReference type="Proteomes" id="UP000297641"/>
    </source>
</evidence>
<dbReference type="PANTHER" id="PTHR43283:SF7">
    <property type="entry name" value="BETA-LACTAMASE-RELATED DOMAIN-CONTAINING PROTEIN"/>
    <property type="match status" value="1"/>
</dbReference>
<evidence type="ECO:0000259" key="1">
    <source>
        <dbReference type="Pfam" id="PF00144"/>
    </source>
</evidence>
<accession>A0A7I0HQZ5</accession>
<gene>
    <name evidence="2" type="ORF">EHQ10_01560</name>
    <name evidence="3" type="ORF">EHQ43_10595</name>
</gene>
<keyword evidence="4" id="KW-1185">Reference proteome</keyword>
<dbReference type="EMBL" id="RQFT01000010">
    <property type="protein sequence ID" value="TGL04735.1"/>
    <property type="molecule type" value="Genomic_DNA"/>
</dbReference>
<dbReference type="InterPro" id="IPR050789">
    <property type="entry name" value="Diverse_Enzym_Activities"/>
</dbReference>
<dbReference type="Gene3D" id="3.40.710.10">
    <property type="entry name" value="DD-peptidase/beta-lactamase superfamily"/>
    <property type="match status" value="1"/>
</dbReference>
<reference evidence="4 5" key="2">
    <citation type="journal article" date="2019" name="PLoS Negl. Trop. Dis.">
        <title>Revisiting the worldwide diversity of Leptospira species in the environment.</title>
        <authorList>
            <person name="Vincent A.T."/>
            <person name="Schiettekatte O."/>
            <person name="Bourhy P."/>
            <person name="Veyrier F.J."/>
            <person name="Picardeau M."/>
        </authorList>
    </citation>
    <scope>NUCLEOTIDE SEQUENCE [LARGE SCALE GENOMIC DNA]</scope>
    <source>
        <strain evidence="3 5">201800273</strain>
        <strain evidence="4">201800295</strain>
    </source>
</reference>
<sequence>MKQSKFFIIVIFALFTLISFSIRTAPLPNEECPIPQREQELQIIKLIDSEFDKITFCKNVVEISSDESEVHSFLIERHGKILTEIYNARKDSPFNKRYGLRLPFDGETRFDANTLHDVRSVSKSVVSLLFGIGIDKKIIENLDLPVLSFYPELKIPLEDPRQKINIRHLLTMSSGLDWEEWQYGFLFSDETRLLWKKNIPEFVFQRDIINDPGTKFKYNGGGTSILSDILIKRTNKSLKVLAKEWLFDPLQIQHFEWVEDTNGNALAHAGLRLKPRDMLKLGRLILNQGNWEGKQIVSKQWIIESTKKQINSDIKIFRKDGVSLLYGYHWWLGETVLSEKKIPWTLALGNGGQLIFSIPSLDMVIVTTAGGYGDPTTIQRILNLVEKIISSAK</sequence>